<dbReference type="Proteomes" id="UP000037460">
    <property type="component" value="Unassembled WGS sequence"/>
</dbReference>
<reference evidence="2" key="1">
    <citation type="journal article" date="2015" name="PLoS Genet.">
        <title>Genome Sequence and Transcriptome Analyses of Chrysochromulina tobin: Metabolic Tools for Enhanced Algal Fitness in the Prominent Order Prymnesiales (Haptophyceae).</title>
        <authorList>
            <person name="Hovde B.T."/>
            <person name="Deodato C.R."/>
            <person name="Hunsperger H.M."/>
            <person name="Ryken S.A."/>
            <person name="Yost W."/>
            <person name="Jha R.K."/>
            <person name="Patterson J."/>
            <person name="Monnat R.J. Jr."/>
            <person name="Barlow S.B."/>
            <person name="Starkenburg S.R."/>
            <person name="Cattolico R.A."/>
        </authorList>
    </citation>
    <scope>NUCLEOTIDE SEQUENCE</scope>
    <source>
        <strain evidence="2">CCMP291</strain>
    </source>
</reference>
<keyword evidence="2" id="KW-1185">Reference proteome</keyword>
<dbReference type="AlphaFoldDB" id="A0A0M0JUF1"/>
<accession>A0A0M0JUF1</accession>
<evidence type="ECO:0000313" key="2">
    <source>
        <dbReference type="Proteomes" id="UP000037460"/>
    </source>
</evidence>
<proteinExistence type="predicted"/>
<name>A0A0M0JUF1_9EUKA</name>
<gene>
    <name evidence="1" type="ORF">Ctob_010984</name>
</gene>
<sequence>MGNPKKWLSYPRMDTGAAKYGWDPKPGSEVMESRFAPWNNVILTIICFFLYQHYFGESAQPVPEPVIEVVKTGFRFPWQKA</sequence>
<comment type="caution">
    <text evidence="1">The sequence shown here is derived from an EMBL/GenBank/DDBJ whole genome shotgun (WGS) entry which is preliminary data.</text>
</comment>
<evidence type="ECO:0000313" key="1">
    <source>
        <dbReference type="EMBL" id="KOO30189.1"/>
    </source>
</evidence>
<protein>
    <submittedName>
        <fullName evidence="1">Uncharacterized protein</fullName>
    </submittedName>
</protein>
<organism evidence="1 2">
    <name type="scientific">Chrysochromulina tobinii</name>
    <dbReference type="NCBI Taxonomy" id="1460289"/>
    <lineage>
        <taxon>Eukaryota</taxon>
        <taxon>Haptista</taxon>
        <taxon>Haptophyta</taxon>
        <taxon>Prymnesiophyceae</taxon>
        <taxon>Prymnesiales</taxon>
        <taxon>Chrysochromulinaceae</taxon>
        <taxon>Chrysochromulina</taxon>
    </lineage>
</organism>
<dbReference type="EMBL" id="JWZX01002270">
    <property type="protein sequence ID" value="KOO30189.1"/>
    <property type="molecule type" value="Genomic_DNA"/>
</dbReference>